<dbReference type="Pfam" id="PF13440">
    <property type="entry name" value="Polysacc_synt_3"/>
    <property type="match status" value="1"/>
</dbReference>
<comment type="subcellular location">
    <subcellularLocation>
        <location evidence="1">Cell membrane</location>
        <topology evidence="1">Multi-pass membrane protein</topology>
    </subcellularLocation>
</comment>
<feature type="transmembrane region" description="Helical" evidence="7">
    <location>
        <begin position="443"/>
        <end position="461"/>
    </location>
</feature>
<dbReference type="PANTHER" id="PTHR30250">
    <property type="entry name" value="PST FAMILY PREDICTED COLANIC ACID TRANSPORTER"/>
    <property type="match status" value="1"/>
</dbReference>
<name>A0A1Q2SN58_9GAMM</name>
<feature type="transmembrane region" description="Helical" evidence="7">
    <location>
        <begin position="414"/>
        <end position="431"/>
    </location>
</feature>
<feature type="transmembrane region" description="Helical" evidence="7">
    <location>
        <begin position="111"/>
        <end position="132"/>
    </location>
</feature>
<evidence type="ECO:0000256" key="2">
    <source>
        <dbReference type="ARBA" id="ARBA00007430"/>
    </source>
</evidence>
<evidence type="ECO:0000256" key="4">
    <source>
        <dbReference type="ARBA" id="ARBA00022692"/>
    </source>
</evidence>
<keyword evidence="3" id="KW-1003">Cell membrane</keyword>
<feature type="transmembrane region" description="Helical" evidence="7">
    <location>
        <begin position="376"/>
        <end position="393"/>
    </location>
</feature>
<sequence>MASVRKSLLISTAERGSSMVLMIISTVIIARLLTPQEIGIFSIGMVLVRVADSVRDFGVSQYIICTSELTKEKMQTAQGITLLVASGLGLVLVMLAQPLANFYGELGVYKVVLVLSANFFLLPLCTVVMAYWHREMSFGRIYLVHMSAQITRFITVLTLALTGFSYMSMAWSQVAGTLAMVMVVAYFRPEIAPLRPSMHGGRSVVSFSSKAMSASIAREISEGSPELVIGKLQDVNAVGLFGRAVGTIQIFEQVILASIRPVILPYFSKHKRQGKSIKYHYLQALTYVTGLAWPFYGCLFFLAGPVIRLLYGPQWVSSVPIAEILCFMGVLRILFSLNQELAVALSNPGVTLRINIISGIFKLAILIITVPYGLKAAALGLIAATIIQILLWIRSLQKLLGIDIAGYLQSLSKSMLVTLVSVLPIMPLWFAYDNLWDVSVNEFVITALGAAGAWIIALWVVHHPLADEITHALRAFRKNSAAML</sequence>
<dbReference type="GO" id="GO:0005886">
    <property type="term" value="C:plasma membrane"/>
    <property type="evidence" value="ECO:0007669"/>
    <property type="project" value="UniProtKB-SubCell"/>
</dbReference>
<keyword evidence="4 7" id="KW-0812">Transmembrane</keyword>
<evidence type="ECO:0000313" key="9">
    <source>
        <dbReference type="Proteomes" id="UP000243679"/>
    </source>
</evidence>
<organism evidence="8 9">
    <name type="scientific">Candidatus Nitrosoglobus terrae</name>
    <dbReference type="NCBI Taxonomy" id="1630141"/>
    <lineage>
        <taxon>Bacteria</taxon>
        <taxon>Pseudomonadati</taxon>
        <taxon>Pseudomonadota</taxon>
        <taxon>Gammaproteobacteria</taxon>
        <taxon>Chromatiales</taxon>
        <taxon>Chromatiaceae</taxon>
        <taxon>Candidatus Nitrosoglobus</taxon>
    </lineage>
</organism>
<protein>
    <submittedName>
        <fullName evidence="8">Polysaccharide biosynthesis protein</fullName>
    </submittedName>
</protein>
<feature type="transmembrane region" description="Helical" evidence="7">
    <location>
        <begin position="80"/>
        <end position="99"/>
    </location>
</feature>
<gene>
    <name evidence="8" type="ORF">TAO_1215</name>
</gene>
<evidence type="ECO:0000313" key="8">
    <source>
        <dbReference type="EMBL" id="BAW80585.1"/>
    </source>
</evidence>
<proteinExistence type="inferred from homology"/>
<keyword evidence="9" id="KW-1185">Reference proteome</keyword>
<dbReference type="PANTHER" id="PTHR30250:SF10">
    <property type="entry name" value="LIPOPOLYSACCHARIDE BIOSYNTHESIS PROTEIN WZXC"/>
    <property type="match status" value="1"/>
</dbReference>
<evidence type="ECO:0000256" key="1">
    <source>
        <dbReference type="ARBA" id="ARBA00004651"/>
    </source>
</evidence>
<feature type="transmembrane region" description="Helical" evidence="7">
    <location>
        <begin position="315"/>
        <end position="338"/>
    </location>
</feature>
<dbReference type="AlphaFoldDB" id="A0A1Q2SN58"/>
<feature type="transmembrane region" description="Helical" evidence="7">
    <location>
        <begin position="141"/>
        <end position="164"/>
    </location>
</feature>
<evidence type="ECO:0000256" key="3">
    <source>
        <dbReference type="ARBA" id="ARBA00022475"/>
    </source>
</evidence>
<reference evidence="8 9" key="1">
    <citation type="journal article" date="2017" name="ISME J.">
        <title>An acid-tolerant ammonia-oxidizing ?-proteobacterium from soil.</title>
        <authorList>
            <person name="Hayatsu M."/>
            <person name="Tago K."/>
            <person name="Uchiyama I."/>
            <person name="Toyoda A."/>
            <person name="Wang Y."/>
            <person name="Shimomura Y."/>
            <person name="Okubo T."/>
            <person name="Kurisu F."/>
            <person name="Hirono Y."/>
            <person name="Nonaka K."/>
            <person name="Akiyama H."/>
            <person name="Itoh T."/>
            <person name="Takami H."/>
        </authorList>
    </citation>
    <scope>NUCLEOTIDE SEQUENCE [LARGE SCALE GENOMIC DNA]</scope>
    <source>
        <strain evidence="8 9">TAO100</strain>
    </source>
</reference>
<dbReference type="RefSeq" id="WP_145955147.1">
    <property type="nucleotide sequence ID" value="NZ_AP014836.1"/>
</dbReference>
<evidence type="ECO:0000256" key="7">
    <source>
        <dbReference type="SAM" id="Phobius"/>
    </source>
</evidence>
<dbReference type="InterPro" id="IPR050833">
    <property type="entry name" value="Poly_Biosynth_Transport"/>
</dbReference>
<evidence type="ECO:0000256" key="6">
    <source>
        <dbReference type="ARBA" id="ARBA00023136"/>
    </source>
</evidence>
<dbReference type="Proteomes" id="UP000243679">
    <property type="component" value="Chromosome"/>
</dbReference>
<feature type="transmembrane region" description="Helical" evidence="7">
    <location>
        <begin position="350"/>
        <end position="370"/>
    </location>
</feature>
<keyword evidence="6 7" id="KW-0472">Membrane</keyword>
<dbReference type="CDD" id="cd13127">
    <property type="entry name" value="MATE_tuaB_like"/>
    <property type="match status" value="1"/>
</dbReference>
<dbReference type="OrthoDB" id="5486360at2"/>
<keyword evidence="5 7" id="KW-1133">Transmembrane helix</keyword>
<dbReference type="KEGG" id="ntt:TAO_1215"/>
<evidence type="ECO:0000256" key="5">
    <source>
        <dbReference type="ARBA" id="ARBA00022989"/>
    </source>
</evidence>
<dbReference type="EMBL" id="AP014836">
    <property type="protein sequence ID" value="BAW80585.1"/>
    <property type="molecule type" value="Genomic_DNA"/>
</dbReference>
<feature type="transmembrane region" description="Helical" evidence="7">
    <location>
        <begin position="279"/>
        <end position="303"/>
    </location>
</feature>
<comment type="similarity">
    <text evidence="2">Belongs to the polysaccharide synthase family.</text>
</comment>
<accession>A0A1Q2SN58</accession>